<accession>A0A1M7AYR4</accession>
<keyword evidence="4 8" id="KW-0812">Transmembrane</keyword>
<dbReference type="SUPFAM" id="SSF49464">
    <property type="entry name" value="Carboxypeptidase regulatory domain-like"/>
    <property type="match status" value="1"/>
</dbReference>
<dbReference type="InterPro" id="IPR036942">
    <property type="entry name" value="Beta-barrel_TonB_sf"/>
</dbReference>
<dbReference type="PROSITE" id="PS52016">
    <property type="entry name" value="TONB_DEPENDENT_REC_3"/>
    <property type="match status" value="1"/>
</dbReference>
<gene>
    <name evidence="13" type="ORF">SAMN05444366_0857</name>
</gene>
<dbReference type="STRING" id="29534.SAMN05444366_0857"/>
<evidence type="ECO:0000256" key="5">
    <source>
        <dbReference type="ARBA" id="ARBA00023077"/>
    </source>
</evidence>
<protein>
    <submittedName>
        <fullName evidence="13">Iron complex outermembrane recepter protein</fullName>
    </submittedName>
</protein>
<keyword evidence="5 9" id="KW-0798">TonB box</keyword>
<dbReference type="Pfam" id="PF00593">
    <property type="entry name" value="TonB_dep_Rec_b-barrel"/>
    <property type="match status" value="1"/>
</dbReference>
<dbReference type="Pfam" id="PF13715">
    <property type="entry name" value="CarbopepD_reg_2"/>
    <property type="match status" value="1"/>
</dbReference>
<dbReference type="InterPro" id="IPR023996">
    <property type="entry name" value="TonB-dep_OMP_SusC/RagA"/>
</dbReference>
<evidence type="ECO:0000256" key="3">
    <source>
        <dbReference type="ARBA" id="ARBA00022452"/>
    </source>
</evidence>
<dbReference type="InterPro" id="IPR023997">
    <property type="entry name" value="TonB-dep_OMP_SusC/RagA_CS"/>
</dbReference>
<dbReference type="InterPro" id="IPR037066">
    <property type="entry name" value="Plug_dom_sf"/>
</dbReference>
<comment type="similarity">
    <text evidence="8 9">Belongs to the TonB-dependent receptor family.</text>
</comment>
<dbReference type="InterPro" id="IPR012910">
    <property type="entry name" value="Plug_dom"/>
</dbReference>
<reference evidence="14" key="1">
    <citation type="submission" date="2016-11" db="EMBL/GenBank/DDBJ databases">
        <authorList>
            <person name="Varghese N."/>
            <person name="Submissions S."/>
        </authorList>
    </citation>
    <scope>NUCLEOTIDE SEQUENCE [LARGE SCALE GENOMIC DNA]</scope>
    <source>
        <strain evidence="14">DSM 1811</strain>
    </source>
</reference>
<dbReference type="InterPro" id="IPR039426">
    <property type="entry name" value="TonB-dep_rcpt-like"/>
</dbReference>
<evidence type="ECO:0000313" key="14">
    <source>
        <dbReference type="Proteomes" id="UP000184121"/>
    </source>
</evidence>
<dbReference type="AlphaFoldDB" id="A0A1M7AYR4"/>
<evidence type="ECO:0000256" key="7">
    <source>
        <dbReference type="ARBA" id="ARBA00023237"/>
    </source>
</evidence>
<feature type="domain" description="TonB-dependent receptor plug" evidence="12">
    <location>
        <begin position="114"/>
        <end position="221"/>
    </location>
</feature>
<dbReference type="NCBIfam" id="TIGR04057">
    <property type="entry name" value="SusC_RagA_signa"/>
    <property type="match status" value="1"/>
</dbReference>
<evidence type="ECO:0000256" key="9">
    <source>
        <dbReference type="RuleBase" id="RU003357"/>
    </source>
</evidence>
<proteinExistence type="inferred from homology"/>
<organism evidence="13 14">
    <name type="scientific">Flavobacterium saccharophilum</name>
    <dbReference type="NCBI Taxonomy" id="29534"/>
    <lineage>
        <taxon>Bacteria</taxon>
        <taxon>Pseudomonadati</taxon>
        <taxon>Bacteroidota</taxon>
        <taxon>Flavobacteriia</taxon>
        <taxon>Flavobacteriales</taxon>
        <taxon>Flavobacteriaceae</taxon>
        <taxon>Flavobacterium</taxon>
    </lineage>
</organism>
<evidence type="ECO:0000259" key="11">
    <source>
        <dbReference type="Pfam" id="PF00593"/>
    </source>
</evidence>
<keyword evidence="2 8" id="KW-0813">Transport</keyword>
<feature type="domain" description="TonB-dependent receptor-like beta-barrel" evidence="11">
    <location>
        <begin position="371"/>
        <end position="808"/>
    </location>
</feature>
<dbReference type="InterPro" id="IPR008969">
    <property type="entry name" value="CarboxyPept-like_regulatory"/>
</dbReference>
<evidence type="ECO:0000256" key="10">
    <source>
        <dbReference type="SAM" id="SignalP"/>
    </source>
</evidence>
<evidence type="ECO:0000259" key="12">
    <source>
        <dbReference type="Pfam" id="PF07715"/>
    </source>
</evidence>
<keyword evidence="7 8" id="KW-0998">Cell outer membrane</keyword>
<keyword evidence="10" id="KW-0732">Signal</keyword>
<sequence length="990" mass="108367">MKTIYKKLLFLFLLLPFTVLAQSTLSGTVVEKSGQPIPGVNISVQGTPGGASTDFDGKFQLPNVKKGDKVVVSFIGYKTYSVIYDGQKNLTVTLQEDANELKEVVVQVGYGSTKKKDVTGAVSKVTAENLNQGTLVDPIQGLQGKAAGVSITKQGGDPNKGFDVRIRGAAGFAAGGSPLYVVDGVRGVDPTTISPDDITSYDILKDAASTAIYGADGANGVVFITTKKGKSGKTLIEFNSSIATDQVANEQDFISAGQYRDYIAAHPSIDFTDNGGNVDWQNQIFRTGFTKVNSLAVSGGSETGNYRGSISNSDFEGVIRNSGKKRTVGRLNLTQKAFNDKLVFDMGLSATIEHNDYVNYGTDGKDQVIYQAFQRLPTDPVYRADGALFEAPGTNNYYNPMQSINNIENNRDAKFLSGNLGLSYEFAKGLVGKVSGSYLRNDSESTYFEPTYNYVFTGTTETPIYLGYGKRSYANWEQGLVEATLTYKTTFADSHNVTLLGGYSYRTTGSDGFAMEANNSTSNTLGSDNFQNFETIVLGNLTSYKNERKDIGMFARATYDFQSKYYVTGMIRRDGSSIFGENEQWGYFPSVQVAWNIANENFIRDNVSALNLLKFRGSWGISGNSNLPVDAKDLAVRPSIQGGLVAYGYNHNANPDLKWDQNTETNFGLDFGLFNNRLSGSVELYSKKITDMLIANTNVPTETNFSNTTFINGGEMKNTGIEATLTGKVVDGKDFSWSTTVVYTQNKQEVIALGNDRYNYSFINTGYISGPGLVGVPTQRMQAGYKLGTFFGYEYAGVSNGKWLIKGNDDQLHYLEDVANSDDHKKVIGNALPDFEMGWSNYLKYKNWDMSMSFRAVVGNDVYNATNQVFGNPDQVGTRSVNNEALILNDAGIQGAYSALSYYIEDASFIKLDNINLGYTFVNPSFASAISKLRFYASMNNVFTLTNYGGADPEVNFSGGKDNKEIFFGIDNYNNYPKTRTLTFGLNLSF</sequence>
<comment type="subcellular location">
    <subcellularLocation>
        <location evidence="1 8">Cell outer membrane</location>
        <topology evidence="1 8">Multi-pass membrane protein</topology>
    </subcellularLocation>
</comment>
<dbReference type="RefSeq" id="WP_072970341.1">
    <property type="nucleotide sequence ID" value="NZ_FRBY01000001.1"/>
</dbReference>
<dbReference type="Gene3D" id="2.170.130.10">
    <property type="entry name" value="TonB-dependent receptor, plug domain"/>
    <property type="match status" value="1"/>
</dbReference>
<evidence type="ECO:0000256" key="6">
    <source>
        <dbReference type="ARBA" id="ARBA00023136"/>
    </source>
</evidence>
<dbReference type="NCBIfam" id="TIGR04056">
    <property type="entry name" value="OMP_RagA_SusC"/>
    <property type="match status" value="1"/>
</dbReference>
<name>A0A1M7AYR4_9FLAO</name>
<keyword evidence="3 8" id="KW-1134">Transmembrane beta strand</keyword>
<evidence type="ECO:0000313" key="13">
    <source>
        <dbReference type="EMBL" id="SHL47854.1"/>
    </source>
</evidence>
<dbReference type="Gene3D" id="2.40.170.20">
    <property type="entry name" value="TonB-dependent receptor, beta-barrel domain"/>
    <property type="match status" value="1"/>
</dbReference>
<evidence type="ECO:0000256" key="2">
    <source>
        <dbReference type="ARBA" id="ARBA00022448"/>
    </source>
</evidence>
<dbReference type="Proteomes" id="UP000184121">
    <property type="component" value="Unassembled WGS sequence"/>
</dbReference>
<dbReference type="GO" id="GO:0009279">
    <property type="term" value="C:cell outer membrane"/>
    <property type="evidence" value="ECO:0007669"/>
    <property type="project" value="UniProtKB-SubCell"/>
</dbReference>
<dbReference type="Gene3D" id="2.60.40.1120">
    <property type="entry name" value="Carboxypeptidase-like, regulatory domain"/>
    <property type="match status" value="1"/>
</dbReference>
<dbReference type="InterPro" id="IPR000531">
    <property type="entry name" value="Beta-barrel_TonB"/>
</dbReference>
<evidence type="ECO:0000256" key="1">
    <source>
        <dbReference type="ARBA" id="ARBA00004571"/>
    </source>
</evidence>
<feature type="signal peptide" evidence="10">
    <location>
        <begin position="1"/>
        <end position="21"/>
    </location>
</feature>
<dbReference type="SUPFAM" id="SSF56935">
    <property type="entry name" value="Porins"/>
    <property type="match status" value="1"/>
</dbReference>
<keyword evidence="14" id="KW-1185">Reference proteome</keyword>
<dbReference type="EMBL" id="FRBY01000001">
    <property type="protein sequence ID" value="SHL47854.1"/>
    <property type="molecule type" value="Genomic_DNA"/>
</dbReference>
<evidence type="ECO:0000256" key="8">
    <source>
        <dbReference type="PROSITE-ProRule" id="PRU01360"/>
    </source>
</evidence>
<dbReference type="OrthoDB" id="9768177at2"/>
<keyword evidence="6 8" id="KW-0472">Membrane</keyword>
<dbReference type="Pfam" id="PF07715">
    <property type="entry name" value="Plug"/>
    <property type="match status" value="1"/>
</dbReference>
<feature type="chain" id="PRO_5013337014" evidence="10">
    <location>
        <begin position="22"/>
        <end position="990"/>
    </location>
</feature>
<evidence type="ECO:0000256" key="4">
    <source>
        <dbReference type="ARBA" id="ARBA00022692"/>
    </source>
</evidence>